<dbReference type="EMBL" id="CM000883">
    <property type="protein sequence ID" value="KQJ88415.1"/>
    <property type="molecule type" value="Genomic_DNA"/>
</dbReference>
<keyword evidence="3" id="KW-1185">Reference proteome</keyword>
<protein>
    <submittedName>
        <fullName evidence="1 2">Uncharacterized protein</fullName>
    </submittedName>
</protein>
<accession>A0A0Q3ELG9</accession>
<dbReference type="EnsemblPlants" id="KQJ88415">
    <property type="protein sequence ID" value="KQJ88415"/>
    <property type="gene ID" value="BRADI_4g17526v3"/>
</dbReference>
<gene>
    <name evidence="1" type="ORF">BRADI_4g17526v3</name>
</gene>
<dbReference type="AlphaFoldDB" id="A0A0Q3ELG9"/>
<reference evidence="2" key="3">
    <citation type="submission" date="2018-08" db="UniProtKB">
        <authorList>
            <consortium name="EnsemblPlants"/>
        </authorList>
    </citation>
    <scope>IDENTIFICATION</scope>
    <source>
        <strain evidence="2">cv. Bd21</strain>
    </source>
</reference>
<dbReference type="Gramene" id="KQJ88415">
    <property type="protein sequence ID" value="KQJ88415"/>
    <property type="gene ID" value="BRADI_4g17526v3"/>
</dbReference>
<reference evidence="1" key="2">
    <citation type="submission" date="2017-06" db="EMBL/GenBank/DDBJ databases">
        <title>WGS assembly of Brachypodium distachyon.</title>
        <authorList>
            <consortium name="The International Brachypodium Initiative"/>
            <person name="Lucas S."/>
            <person name="Harmon-Smith M."/>
            <person name="Lail K."/>
            <person name="Tice H."/>
            <person name="Grimwood J."/>
            <person name="Bruce D."/>
            <person name="Barry K."/>
            <person name="Shu S."/>
            <person name="Lindquist E."/>
            <person name="Wang M."/>
            <person name="Pitluck S."/>
            <person name="Vogel J.P."/>
            <person name="Garvin D.F."/>
            <person name="Mockler T.C."/>
            <person name="Schmutz J."/>
            <person name="Rokhsar D."/>
            <person name="Bevan M.W."/>
        </authorList>
    </citation>
    <scope>NUCLEOTIDE SEQUENCE</scope>
    <source>
        <strain evidence="1">Bd21</strain>
    </source>
</reference>
<organism evidence="1">
    <name type="scientific">Brachypodium distachyon</name>
    <name type="common">Purple false brome</name>
    <name type="synonym">Trachynia distachya</name>
    <dbReference type="NCBI Taxonomy" id="15368"/>
    <lineage>
        <taxon>Eukaryota</taxon>
        <taxon>Viridiplantae</taxon>
        <taxon>Streptophyta</taxon>
        <taxon>Embryophyta</taxon>
        <taxon>Tracheophyta</taxon>
        <taxon>Spermatophyta</taxon>
        <taxon>Magnoliopsida</taxon>
        <taxon>Liliopsida</taxon>
        <taxon>Poales</taxon>
        <taxon>Poaceae</taxon>
        <taxon>BOP clade</taxon>
        <taxon>Pooideae</taxon>
        <taxon>Stipodae</taxon>
        <taxon>Brachypodieae</taxon>
        <taxon>Brachypodium</taxon>
    </lineage>
</organism>
<proteinExistence type="predicted"/>
<evidence type="ECO:0000313" key="2">
    <source>
        <dbReference type="EnsemblPlants" id="KQJ88415"/>
    </source>
</evidence>
<reference evidence="1 2" key="1">
    <citation type="journal article" date="2010" name="Nature">
        <title>Genome sequencing and analysis of the model grass Brachypodium distachyon.</title>
        <authorList>
            <consortium name="International Brachypodium Initiative"/>
        </authorList>
    </citation>
    <scope>NUCLEOTIDE SEQUENCE [LARGE SCALE GENOMIC DNA]</scope>
    <source>
        <strain evidence="1 2">Bd21</strain>
    </source>
</reference>
<evidence type="ECO:0000313" key="3">
    <source>
        <dbReference type="Proteomes" id="UP000008810"/>
    </source>
</evidence>
<sequence>MEPNKVIGLYKLDFSWYDKRLEQITIEVCLPGKQIKRLQKKVYSIHFSEIKFSVMTFTEGTGIFIETTEISLVLNKVIGLFFFDEPRLLVFIS</sequence>
<dbReference type="InParanoid" id="A0A0Q3ELG9"/>
<name>A0A0Q3ELG9_BRADI</name>
<dbReference type="Proteomes" id="UP000008810">
    <property type="component" value="Chromosome 4"/>
</dbReference>
<evidence type="ECO:0000313" key="1">
    <source>
        <dbReference type="EMBL" id="KQJ88415.1"/>
    </source>
</evidence>